<feature type="region of interest" description="Disordered" evidence="1">
    <location>
        <begin position="671"/>
        <end position="723"/>
    </location>
</feature>
<evidence type="ECO:0000313" key="5">
    <source>
        <dbReference type="Proteomes" id="UP000612893"/>
    </source>
</evidence>
<accession>A0A934N8F0</accession>
<keyword evidence="5" id="KW-1185">Reference proteome</keyword>
<dbReference type="Gene3D" id="3.40.50.300">
    <property type="entry name" value="P-loop containing nucleotide triphosphate hydrolases"/>
    <property type="match status" value="2"/>
</dbReference>
<keyword evidence="4" id="KW-0238">DNA-binding</keyword>
<gene>
    <name evidence="4" type="ORF">JF922_05525</name>
</gene>
<organism evidence="4 5">
    <name type="scientific">Candidatus Nephthysia bennettiae</name>
    <dbReference type="NCBI Taxonomy" id="3127016"/>
    <lineage>
        <taxon>Bacteria</taxon>
        <taxon>Bacillati</taxon>
        <taxon>Candidatus Dormiibacterota</taxon>
        <taxon>Candidatus Dormibacteria</taxon>
        <taxon>Candidatus Dormibacterales</taxon>
        <taxon>Candidatus Dormibacteraceae</taxon>
        <taxon>Candidatus Nephthysia</taxon>
    </lineage>
</organism>
<evidence type="ECO:0000256" key="1">
    <source>
        <dbReference type="SAM" id="MobiDB-lite"/>
    </source>
</evidence>
<evidence type="ECO:0000256" key="2">
    <source>
        <dbReference type="SAM" id="Phobius"/>
    </source>
</evidence>
<protein>
    <submittedName>
        <fullName evidence="4">Type IV secretion system DNA-binding domain-containing protein</fullName>
    </submittedName>
</protein>
<reference evidence="4" key="1">
    <citation type="submission" date="2020-10" db="EMBL/GenBank/DDBJ databases">
        <title>Ca. Dormibacterota MAGs.</title>
        <authorList>
            <person name="Montgomery K."/>
        </authorList>
    </citation>
    <scope>NUCLEOTIDE SEQUENCE [LARGE SCALE GENOMIC DNA]</scope>
    <source>
        <strain evidence="4">SC8812_S17_10</strain>
    </source>
</reference>
<keyword evidence="2" id="KW-1133">Transmembrane helix</keyword>
<dbReference type="EMBL" id="JAEKNR010000065">
    <property type="protein sequence ID" value="MBJ7597529.1"/>
    <property type="molecule type" value="Genomic_DNA"/>
</dbReference>
<dbReference type="Proteomes" id="UP000612893">
    <property type="component" value="Unassembled WGS sequence"/>
</dbReference>
<name>A0A934N8F0_9BACT</name>
<sequence length="723" mass="77996">MNREARAWVWGSTPVGCLARSLIMIFIPIVVGLWGLDQYLHWQAAQRAQGQPQSPALAHPVVSINVDLGSPLLALGLVVVLVLVAVLGRRWAPQQLQHRLYRGLQILGGILALLQPGLLLGAAITAVICRERPRAFRFLVRGCAAIPATLMLAFGAWCWGWSVLVLTGRVSIGQALTAGLVEILLGGFWLRLFVDLTSTAEAEMKIAKLGKRMQSRFERAAGAKPIHPPFWQRTRRHPEGSIDLGVDRVRDRGLRVPIASLRRHATLVGVTASGKTVTIARIIDGVLSQPLPWAVIVVDCKGGELQDTAEDLARVHDVPFQEVNPGRLGSLRYNITQLGSPAEIADKLTAAFPSTPEAGIYRDTSYHALVHAAAAHLSVTGKVELEELEAALDQSSLNQLAGQVRELAPDTHAALLGIAGRMSNPRHTASSAISGMASRLGALRAGRFADVLHGEGPALDVIKAASEPGVTYISLPALASSADLRMMGRVLLSDLKLLAHHRLDPENRPRPCLIVLDEFSALDDPENVRDLLRQSREPELPCLTASQSLPEPGGCRNELLQAGLQIFLKCLPADAEEFAMLAGTVVGRSLVHQIDLFPTRSQSAGTAESERFRCHPRWFRLFANPGLCGVRFDRPGELPTVTIAQVYQNQPDTTLAGRAWCWLTERFDGSRRGPDARRAAGSGQPTAEPAWQAGTGDEAEGAESGTSRNGDGPRVTLAPEGAE</sequence>
<dbReference type="AlphaFoldDB" id="A0A934N8F0"/>
<evidence type="ECO:0000313" key="4">
    <source>
        <dbReference type="EMBL" id="MBJ7597529.1"/>
    </source>
</evidence>
<dbReference type="SUPFAM" id="SSF52540">
    <property type="entry name" value="P-loop containing nucleoside triphosphate hydrolases"/>
    <property type="match status" value="1"/>
</dbReference>
<keyword evidence="2" id="KW-0472">Membrane</keyword>
<dbReference type="GO" id="GO:0003677">
    <property type="term" value="F:DNA binding"/>
    <property type="evidence" value="ECO:0007669"/>
    <property type="project" value="UniProtKB-KW"/>
</dbReference>
<evidence type="ECO:0000259" key="3">
    <source>
        <dbReference type="Pfam" id="PF10412"/>
    </source>
</evidence>
<dbReference type="InterPro" id="IPR027417">
    <property type="entry name" value="P-loop_NTPase"/>
</dbReference>
<dbReference type="InterPro" id="IPR019476">
    <property type="entry name" value="T4SS_TraD_DNA-bd"/>
</dbReference>
<dbReference type="Pfam" id="PF10412">
    <property type="entry name" value="TrwB_AAD_bind"/>
    <property type="match status" value="1"/>
</dbReference>
<keyword evidence="2" id="KW-0812">Transmembrane</keyword>
<feature type="transmembrane region" description="Helical" evidence="2">
    <location>
        <begin position="72"/>
        <end position="92"/>
    </location>
</feature>
<proteinExistence type="predicted"/>
<dbReference type="RefSeq" id="WP_338199831.1">
    <property type="nucleotide sequence ID" value="NZ_JAEKNR010000065.1"/>
</dbReference>
<feature type="transmembrane region" description="Helical" evidence="2">
    <location>
        <begin position="104"/>
        <end position="128"/>
    </location>
</feature>
<feature type="domain" description="Type IV secretion system coupling protein TraD DNA-binding" evidence="3">
    <location>
        <begin position="254"/>
        <end position="537"/>
    </location>
</feature>
<feature type="transmembrane region" description="Helical" evidence="2">
    <location>
        <begin position="148"/>
        <end position="168"/>
    </location>
</feature>
<feature type="transmembrane region" description="Helical" evidence="2">
    <location>
        <begin position="175"/>
        <end position="194"/>
    </location>
</feature>
<feature type="transmembrane region" description="Helical" evidence="2">
    <location>
        <begin position="7"/>
        <end position="34"/>
    </location>
</feature>
<comment type="caution">
    <text evidence="4">The sequence shown here is derived from an EMBL/GenBank/DDBJ whole genome shotgun (WGS) entry which is preliminary data.</text>
</comment>